<accession>A0A0L0QQ37</accession>
<reference evidence="4" key="1">
    <citation type="submission" date="2015-07" db="EMBL/GenBank/DDBJ databases">
        <title>Fjat-10053 dsm26.</title>
        <authorList>
            <person name="Liu B."/>
            <person name="Wang J."/>
            <person name="Zhu Y."/>
            <person name="Liu G."/>
            <person name="Chen Q."/>
            <person name="Chen Z."/>
            <person name="Lan J."/>
            <person name="Che J."/>
            <person name="Ge C."/>
            <person name="Shi H."/>
            <person name="Pan Z."/>
            <person name="Liu X."/>
        </authorList>
    </citation>
    <scope>NUCLEOTIDE SEQUENCE [LARGE SCALE GENOMIC DNA]</scope>
    <source>
        <strain evidence="4">DSM 26</strain>
    </source>
</reference>
<feature type="domain" description="LXG" evidence="2">
    <location>
        <begin position="4"/>
        <end position="52"/>
    </location>
</feature>
<sequence length="119" mass="13917">MFIKALYVSDLHSYIDKTISQLEQIHTQVKNIQKSIEGIIALEDAFKGKTAKFYSNLLSRGTHAISVVPRRFYCELLRYFTGNEKVGSGHQTKMGLFVRIFFLKMCNEVLNEWNRLPWR</sequence>
<protein>
    <recommendedName>
        <fullName evidence="2">LXG domain-containing protein</fullName>
    </recommendedName>
</protein>
<evidence type="ECO:0000313" key="3">
    <source>
        <dbReference type="EMBL" id="KNE20712.1"/>
    </source>
</evidence>
<evidence type="ECO:0000313" key="4">
    <source>
        <dbReference type="Proteomes" id="UP000036780"/>
    </source>
</evidence>
<dbReference type="EMBL" id="LGTO01000007">
    <property type="protein sequence ID" value="KNE20712.1"/>
    <property type="molecule type" value="Genomic_DNA"/>
</dbReference>
<name>A0A0L0QQ37_VIRPA</name>
<dbReference type="Proteomes" id="UP000036780">
    <property type="component" value="Unassembled WGS sequence"/>
</dbReference>
<dbReference type="Pfam" id="PF04740">
    <property type="entry name" value="LXG"/>
    <property type="match status" value="1"/>
</dbReference>
<evidence type="ECO:0000259" key="2">
    <source>
        <dbReference type="Pfam" id="PF04740"/>
    </source>
</evidence>
<keyword evidence="4" id="KW-1185">Reference proteome</keyword>
<dbReference type="InterPro" id="IPR006829">
    <property type="entry name" value="LXG_dom"/>
</dbReference>
<evidence type="ECO:0000256" key="1">
    <source>
        <dbReference type="ARBA" id="ARBA00034117"/>
    </source>
</evidence>
<proteinExistence type="inferred from homology"/>
<gene>
    <name evidence="3" type="ORF">AFK71_20500</name>
</gene>
<comment type="caution">
    <text evidence="3">The sequence shown here is derived from an EMBL/GenBank/DDBJ whole genome shotgun (WGS) entry which is preliminary data.</text>
</comment>
<organism evidence="3 4">
    <name type="scientific">Virgibacillus pantothenticus</name>
    <dbReference type="NCBI Taxonomy" id="1473"/>
    <lineage>
        <taxon>Bacteria</taxon>
        <taxon>Bacillati</taxon>
        <taxon>Bacillota</taxon>
        <taxon>Bacilli</taxon>
        <taxon>Bacillales</taxon>
        <taxon>Bacillaceae</taxon>
        <taxon>Virgibacillus</taxon>
    </lineage>
</organism>
<dbReference type="AlphaFoldDB" id="A0A0L0QQ37"/>
<comment type="similarity">
    <text evidence="1">In the N-terminal section; belongs to the LXG family.</text>
</comment>